<comment type="subcellular location">
    <subcellularLocation>
        <location evidence="7">Cytoplasm</location>
    </subcellularLocation>
</comment>
<evidence type="ECO:0000256" key="1">
    <source>
        <dbReference type="ARBA" id="ARBA00004811"/>
    </source>
</evidence>
<comment type="caution">
    <text evidence="7">Lacks conserved residue(s) required for the propagation of feature annotation.</text>
</comment>
<dbReference type="GO" id="GO:0009423">
    <property type="term" value="P:chorismate biosynthetic process"/>
    <property type="evidence" value="ECO:0007669"/>
    <property type="project" value="UniProtKB-UniRule"/>
</dbReference>
<dbReference type="GO" id="GO:0009073">
    <property type="term" value="P:aromatic amino acid family biosynthetic process"/>
    <property type="evidence" value="ECO:0007669"/>
    <property type="project" value="UniProtKB-KW"/>
</dbReference>
<dbReference type="STRING" id="158190.SpiGrapes_1897"/>
<feature type="binding site" evidence="7">
    <location>
        <position position="20"/>
    </location>
    <ligand>
        <name>phosphoenolpyruvate</name>
        <dbReference type="ChEBI" id="CHEBI:58702"/>
    </ligand>
</feature>
<feature type="binding site" evidence="7">
    <location>
        <position position="166"/>
    </location>
    <ligand>
        <name>phosphoenolpyruvate</name>
        <dbReference type="ChEBI" id="CHEBI:58702"/>
    </ligand>
</feature>
<evidence type="ECO:0000313" key="10">
    <source>
        <dbReference type="Proteomes" id="UP000005632"/>
    </source>
</evidence>
<evidence type="ECO:0000256" key="5">
    <source>
        <dbReference type="ARBA" id="ARBA00023141"/>
    </source>
</evidence>
<dbReference type="NCBIfam" id="TIGR01356">
    <property type="entry name" value="aroA"/>
    <property type="match status" value="1"/>
</dbReference>
<feature type="active site" description="Proton acceptor" evidence="7">
    <location>
        <position position="311"/>
    </location>
</feature>
<feature type="binding site" evidence="7">
    <location>
        <position position="120"/>
    </location>
    <ligand>
        <name>phosphoenolpyruvate</name>
        <dbReference type="ChEBI" id="CHEBI:58702"/>
    </ligand>
</feature>
<dbReference type="Gene3D" id="3.65.10.10">
    <property type="entry name" value="Enolpyruvate transferase domain"/>
    <property type="match status" value="2"/>
</dbReference>
<evidence type="ECO:0000313" key="9">
    <source>
        <dbReference type="EMBL" id="AEV29691.1"/>
    </source>
</evidence>
<dbReference type="EC" id="2.5.1.19" evidence="7"/>
<evidence type="ECO:0000256" key="3">
    <source>
        <dbReference type="ARBA" id="ARBA00022605"/>
    </source>
</evidence>
<dbReference type="EMBL" id="CP003155">
    <property type="protein sequence ID" value="AEV29691.1"/>
    <property type="molecule type" value="Genomic_DNA"/>
</dbReference>
<evidence type="ECO:0000256" key="2">
    <source>
        <dbReference type="ARBA" id="ARBA00009948"/>
    </source>
</evidence>
<feature type="binding site" evidence="7">
    <location>
        <position position="342"/>
    </location>
    <ligand>
        <name>phosphoenolpyruvate</name>
        <dbReference type="ChEBI" id="CHEBI:58702"/>
    </ligand>
</feature>
<keyword evidence="5 7" id="KW-0057">Aromatic amino acid biosynthesis</keyword>
<dbReference type="RefSeq" id="WP_014270534.1">
    <property type="nucleotide sequence ID" value="NC_016633.1"/>
</dbReference>
<dbReference type="GO" id="GO:0003866">
    <property type="term" value="F:3-phosphoshikimate 1-carboxyvinyltransferase activity"/>
    <property type="evidence" value="ECO:0007669"/>
    <property type="project" value="UniProtKB-UniRule"/>
</dbReference>
<feature type="binding site" evidence="7">
    <location>
        <position position="338"/>
    </location>
    <ligand>
        <name>3-phosphoshikimate</name>
        <dbReference type="ChEBI" id="CHEBI:145989"/>
    </ligand>
</feature>
<protein>
    <recommendedName>
        <fullName evidence="7">3-phosphoshikimate 1-carboxyvinyltransferase</fullName>
        <ecNumber evidence="7">2.5.1.19</ecNumber>
    </recommendedName>
    <alternativeName>
        <fullName evidence="7">5-enolpyruvylshikimate-3-phosphate synthase</fullName>
        <shortName evidence="7">EPSP synthase</shortName>
        <shortName evidence="7">EPSPS</shortName>
    </alternativeName>
</protein>
<reference evidence="9 10" key="1">
    <citation type="submission" date="2011-11" db="EMBL/GenBank/DDBJ databases">
        <title>Complete sequence of Spirochaeta sp. grapes.</title>
        <authorList>
            <consortium name="US DOE Joint Genome Institute"/>
            <person name="Lucas S."/>
            <person name="Han J."/>
            <person name="Lapidus A."/>
            <person name="Cheng J.-F."/>
            <person name="Goodwin L."/>
            <person name="Pitluck S."/>
            <person name="Peters L."/>
            <person name="Ovchinnikova G."/>
            <person name="Munk A.C."/>
            <person name="Detter J.C."/>
            <person name="Han C."/>
            <person name="Tapia R."/>
            <person name="Land M."/>
            <person name="Hauser L."/>
            <person name="Kyrpides N."/>
            <person name="Ivanova N."/>
            <person name="Pagani I."/>
            <person name="Ritalahtilisa K."/>
            <person name="Loeffler F."/>
            <person name="Woyke T."/>
        </authorList>
    </citation>
    <scope>NUCLEOTIDE SEQUENCE [LARGE SCALE GENOMIC DNA]</scope>
    <source>
        <strain evidence="10">ATCC BAA-1885 / DSM 22778 / Grapes</strain>
    </source>
</reference>
<keyword evidence="10" id="KW-1185">Reference proteome</keyword>
<dbReference type="GO" id="GO:0005737">
    <property type="term" value="C:cytoplasm"/>
    <property type="evidence" value="ECO:0007669"/>
    <property type="project" value="UniProtKB-SubCell"/>
</dbReference>
<dbReference type="eggNOG" id="COG0128">
    <property type="taxonomic scope" value="Bacteria"/>
</dbReference>
<proteinExistence type="inferred from homology"/>
<dbReference type="UniPathway" id="UPA00053">
    <property type="reaction ID" value="UER00089"/>
</dbReference>
<feature type="binding site" evidence="7">
    <location>
        <position position="311"/>
    </location>
    <ligand>
        <name>3-phosphoshikimate</name>
        <dbReference type="ChEBI" id="CHEBI:145989"/>
    </ligand>
</feature>
<comment type="similarity">
    <text evidence="2 7">Belongs to the EPSP synthase family.</text>
</comment>
<dbReference type="HOGENOM" id="CLU_024321_0_0_12"/>
<dbReference type="Proteomes" id="UP000005632">
    <property type="component" value="Chromosome"/>
</dbReference>
<comment type="pathway">
    <text evidence="1 7">Metabolic intermediate biosynthesis; chorismate biosynthesis; chorismate from D-erythrose 4-phosphate and phosphoenolpyruvate: step 6/7.</text>
</comment>
<dbReference type="InterPro" id="IPR013792">
    <property type="entry name" value="RNA3'P_cycl/enolpyr_Trfase_a/b"/>
</dbReference>
<comment type="catalytic activity">
    <reaction evidence="6">
        <text>3-phosphoshikimate + phosphoenolpyruvate = 5-O-(1-carboxyvinyl)-3-phosphoshikimate + phosphate</text>
        <dbReference type="Rhea" id="RHEA:21256"/>
        <dbReference type="ChEBI" id="CHEBI:43474"/>
        <dbReference type="ChEBI" id="CHEBI:57701"/>
        <dbReference type="ChEBI" id="CHEBI:58702"/>
        <dbReference type="ChEBI" id="CHEBI:145989"/>
        <dbReference type="EC" id="2.5.1.19"/>
    </reaction>
    <physiologicalReaction direction="left-to-right" evidence="6">
        <dbReference type="Rhea" id="RHEA:21257"/>
    </physiologicalReaction>
</comment>
<feature type="binding site" evidence="7">
    <location>
        <position position="21"/>
    </location>
    <ligand>
        <name>3-phosphoshikimate</name>
        <dbReference type="ChEBI" id="CHEBI:145989"/>
    </ligand>
</feature>
<feature type="binding site" evidence="7">
    <location>
        <position position="165"/>
    </location>
    <ligand>
        <name>3-phosphoshikimate</name>
        <dbReference type="ChEBI" id="CHEBI:145989"/>
    </ligand>
</feature>
<comment type="subunit">
    <text evidence="7">Monomer.</text>
</comment>
<evidence type="ECO:0000256" key="4">
    <source>
        <dbReference type="ARBA" id="ARBA00022679"/>
    </source>
</evidence>
<dbReference type="SUPFAM" id="SSF55205">
    <property type="entry name" value="EPT/RTPC-like"/>
    <property type="match status" value="1"/>
</dbReference>
<evidence type="ECO:0000256" key="7">
    <source>
        <dbReference type="HAMAP-Rule" id="MF_00210"/>
    </source>
</evidence>
<dbReference type="PIRSF" id="PIRSF000505">
    <property type="entry name" value="EPSPS"/>
    <property type="match status" value="1"/>
</dbReference>
<dbReference type="GO" id="GO:0008652">
    <property type="term" value="P:amino acid biosynthetic process"/>
    <property type="evidence" value="ECO:0007669"/>
    <property type="project" value="UniProtKB-KW"/>
</dbReference>
<comment type="function">
    <text evidence="7">Catalyzes the transfer of the enolpyruvyl moiety of phosphoenolpyruvate (PEP) to the 5-hydroxyl of shikimate-3-phosphate (S3P) to produce enolpyruvyl shikimate-3-phosphate and inorganic phosphate.</text>
</comment>
<keyword evidence="4 7" id="KW-0808">Transferase</keyword>
<dbReference type="InterPro" id="IPR001986">
    <property type="entry name" value="Enolpyruvate_Tfrase_dom"/>
</dbReference>
<name>G8QYR4_SPHPG</name>
<dbReference type="InterPro" id="IPR036968">
    <property type="entry name" value="Enolpyruvate_Tfrase_sf"/>
</dbReference>
<organism evidence="9 10">
    <name type="scientific">Sphaerochaeta pleomorpha (strain ATCC BAA-1885 / DSM 22778 / Grapes)</name>
    <dbReference type="NCBI Taxonomy" id="158190"/>
    <lineage>
        <taxon>Bacteria</taxon>
        <taxon>Pseudomonadati</taxon>
        <taxon>Spirochaetota</taxon>
        <taxon>Spirochaetia</taxon>
        <taxon>Spirochaetales</taxon>
        <taxon>Sphaerochaetaceae</taxon>
        <taxon>Sphaerochaeta</taxon>
    </lineage>
</organism>
<feature type="binding site" evidence="7">
    <location>
        <position position="166"/>
    </location>
    <ligand>
        <name>3-phosphoshikimate</name>
        <dbReference type="ChEBI" id="CHEBI:145989"/>
    </ligand>
</feature>
<dbReference type="KEGG" id="sgp:SpiGrapes_1897"/>
<feature type="binding site" evidence="7">
    <location>
        <position position="25"/>
    </location>
    <ligand>
        <name>3-phosphoshikimate</name>
        <dbReference type="ChEBI" id="CHEBI:145989"/>
    </ligand>
</feature>
<dbReference type="AlphaFoldDB" id="G8QYR4"/>
<feature type="binding site" evidence="7">
    <location>
        <position position="20"/>
    </location>
    <ligand>
        <name>3-phosphoshikimate</name>
        <dbReference type="ChEBI" id="CHEBI:145989"/>
    </ligand>
</feature>
<keyword evidence="3 7" id="KW-0028">Amino-acid biosynthesis</keyword>
<dbReference type="HAMAP" id="MF_00210">
    <property type="entry name" value="EPSP_synth"/>
    <property type="match status" value="1"/>
</dbReference>
<dbReference type="CDD" id="cd01556">
    <property type="entry name" value="EPSP_synthase"/>
    <property type="match status" value="1"/>
</dbReference>
<dbReference type="Pfam" id="PF00275">
    <property type="entry name" value="EPSP_synthase"/>
    <property type="match status" value="1"/>
</dbReference>
<dbReference type="InterPro" id="IPR006264">
    <property type="entry name" value="EPSP_synthase"/>
</dbReference>
<dbReference type="PANTHER" id="PTHR21090">
    <property type="entry name" value="AROM/DEHYDROQUINATE SYNTHASE"/>
    <property type="match status" value="1"/>
</dbReference>
<feature type="domain" description="Enolpyruvate transferase" evidence="8">
    <location>
        <begin position="7"/>
        <end position="417"/>
    </location>
</feature>
<dbReference type="PANTHER" id="PTHR21090:SF5">
    <property type="entry name" value="PENTAFUNCTIONAL AROM POLYPEPTIDE"/>
    <property type="match status" value="1"/>
</dbReference>
<evidence type="ECO:0000259" key="8">
    <source>
        <dbReference type="Pfam" id="PF00275"/>
    </source>
</evidence>
<evidence type="ECO:0000256" key="6">
    <source>
        <dbReference type="ARBA" id="ARBA00044633"/>
    </source>
</evidence>
<sequence>MKFIVKASTLSGSATIPGNKSGTARGIIFGSLAEGVSTLVNPLTNLDSFSIVNMMRALGAKIDTSDNTKWIIEGTGGTLAVPACVLDAENSGTGFYFVLALCSLIPGYSVLTGDYQICYRPAQPMLDAINALGGKAFSTRGTGSAPVVVKGPIKGGRVSLPGVNSQWMTPFLCACALAEGDTTIEETDLLERPYVDMTIGMLKIAGIEVENRGYDEFFVRGNQKFKAFTYTLPGDWGSSGYPMIASAITKGSKVTFKGLDLGDFAGETAFVQILKDMGASVTVIDNGRGGIVIEGGNPLQGITIDCSGTPDAVPILAVLGCYAQGKTVLENIGACRLKETDRAKSIKEELTKMGARFEETPDSLTIYHSHLHGTAISGHHDHRIVMASTVAALIAEGTSEIENAEYAAVSFPNFFELMTSLNADIQCI</sequence>
<keyword evidence="7" id="KW-0963">Cytoplasm</keyword>
<gene>
    <name evidence="7" type="primary">aroA</name>
    <name evidence="9" type="ordered locus">SpiGrapes_1897</name>
</gene>
<feature type="binding site" evidence="7">
    <location>
        <position position="92"/>
    </location>
    <ligand>
        <name>phosphoenolpyruvate</name>
        <dbReference type="ChEBI" id="CHEBI:58702"/>
    </ligand>
</feature>
<feature type="binding site" evidence="7">
    <location>
        <position position="383"/>
    </location>
    <ligand>
        <name>phosphoenolpyruvate</name>
        <dbReference type="ChEBI" id="CHEBI:58702"/>
    </ligand>
</feature>
<accession>G8QYR4</accession>